<dbReference type="Gramene" id="PRQ39709">
    <property type="protein sequence ID" value="PRQ39709"/>
    <property type="gene ID" value="RchiOBHm_Chr4g0428181"/>
</dbReference>
<dbReference type="GO" id="GO:0005783">
    <property type="term" value="C:endoplasmic reticulum"/>
    <property type="evidence" value="ECO:0007669"/>
    <property type="project" value="TreeGrafter"/>
</dbReference>
<dbReference type="SUPFAM" id="SSF48371">
    <property type="entry name" value="ARM repeat"/>
    <property type="match status" value="1"/>
</dbReference>
<feature type="domain" description="Nucleotide exchange factor Fes1" evidence="2">
    <location>
        <begin position="68"/>
        <end position="159"/>
    </location>
</feature>
<dbReference type="AlphaFoldDB" id="A0A2P6R007"/>
<gene>
    <name evidence="3" type="ORF">RchiOBHm_Chr4g0428181</name>
</gene>
<feature type="signal peptide" evidence="1">
    <location>
        <begin position="1"/>
        <end position="23"/>
    </location>
</feature>
<protein>
    <submittedName>
        <fullName evidence="3">Putative nucleotide exchange factor Fes1</fullName>
    </submittedName>
</protein>
<keyword evidence="1" id="KW-0732">Signal</keyword>
<dbReference type="PANTHER" id="PTHR19316:SF32">
    <property type="entry name" value="ARM REPEAT SUPERFAMILY PROTEIN"/>
    <property type="match status" value="1"/>
</dbReference>
<dbReference type="InterPro" id="IPR011989">
    <property type="entry name" value="ARM-like"/>
</dbReference>
<comment type="caution">
    <text evidence="3">The sequence shown here is derived from an EMBL/GenBank/DDBJ whole genome shotgun (WGS) entry which is preliminary data.</text>
</comment>
<proteinExistence type="predicted"/>
<dbReference type="InterPro" id="IPR050693">
    <property type="entry name" value="Hsp70_NEF-Inhibitors"/>
</dbReference>
<feature type="chain" id="PRO_5015162602" evidence="1">
    <location>
        <begin position="24"/>
        <end position="390"/>
    </location>
</feature>
<evidence type="ECO:0000256" key="1">
    <source>
        <dbReference type="SAM" id="SignalP"/>
    </source>
</evidence>
<evidence type="ECO:0000313" key="4">
    <source>
        <dbReference type="Proteomes" id="UP000238479"/>
    </source>
</evidence>
<dbReference type="STRING" id="74649.A0A2P6R007"/>
<dbReference type="GO" id="GO:0000774">
    <property type="term" value="F:adenyl-nucleotide exchange factor activity"/>
    <property type="evidence" value="ECO:0007669"/>
    <property type="project" value="TreeGrafter"/>
</dbReference>
<sequence length="390" mass="43594">MELRSSWMVALTLTAVMVTAVTADRSNNKSGGLYWSTAEEEAQAQLQPRVDDSAVDADFDADGGFSSLDSMLQWALGHSDPDQLKEAAKEVQGLNPSDLNKRRLEIKQLMEELKTPSDAQLMKVAILDLKNSSLSLEDRHRAMEELLELVEPIDNANDLNKLGGLAVVIGELDQSDSETRKMAAWIIGKASQNNPLVQKQVLELGALSKLMKMVKSSFVEEAIKAIYAVSALLRNNIAGQEMFYEESGEKLLQDIVSDSSIGNRLRIRAVVLLGDLAEFQLGNTDKDERPFFSNRIFLKSVVDLTSAADLHLQEKALIAIKSLLRLKTTEALVFKDFCGLDAALERMRQQLQDLMVEEYHRDYAMDVESLRSEVQLIFQRKLEKVTRMTA</sequence>
<evidence type="ECO:0000259" key="2">
    <source>
        <dbReference type="Pfam" id="PF08609"/>
    </source>
</evidence>
<dbReference type="Pfam" id="PF08609">
    <property type="entry name" value="Fes1"/>
    <property type="match status" value="1"/>
</dbReference>
<dbReference type="EMBL" id="PDCK01000042">
    <property type="protein sequence ID" value="PRQ39709.1"/>
    <property type="molecule type" value="Genomic_DNA"/>
</dbReference>
<dbReference type="PANTHER" id="PTHR19316">
    <property type="entry name" value="PROTEIN FOLDING REGULATOR"/>
    <property type="match status" value="1"/>
</dbReference>
<dbReference type="OrthoDB" id="10250458at2759"/>
<dbReference type="Proteomes" id="UP000238479">
    <property type="component" value="Chromosome 4"/>
</dbReference>
<dbReference type="InterPro" id="IPR016024">
    <property type="entry name" value="ARM-type_fold"/>
</dbReference>
<name>A0A2P6R007_ROSCH</name>
<accession>A0A2P6R007</accession>
<evidence type="ECO:0000313" key="3">
    <source>
        <dbReference type="EMBL" id="PRQ39709.1"/>
    </source>
</evidence>
<dbReference type="Gene3D" id="1.25.10.10">
    <property type="entry name" value="Leucine-rich Repeat Variant"/>
    <property type="match status" value="1"/>
</dbReference>
<reference evidence="3 4" key="1">
    <citation type="journal article" date="2018" name="Nat. Genet.">
        <title>The Rosa genome provides new insights in the design of modern roses.</title>
        <authorList>
            <person name="Bendahmane M."/>
        </authorList>
    </citation>
    <scope>NUCLEOTIDE SEQUENCE [LARGE SCALE GENOMIC DNA]</scope>
    <source>
        <strain evidence="4">cv. Old Blush</strain>
    </source>
</reference>
<dbReference type="OMA" id="HRDYAMD"/>
<dbReference type="InterPro" id="IPR013918">
    <property type="entry name" value="Nucleotide_exch_fac_Fes1"/>
</dbReference>
<keyword evidence="4" id="KW-1185">Reference proteome</keyword>
<organism evidence="3 4">
    <name type="scientific">Rosa chinensis</name>
    <name type="common">China rose</name>
    <dbReference type="NCBI Taxonomy" id="74649"/>
    <lineage>
        <taxon>Eukaryota</taxon>
        <taxon>Viridiplantae</taxon>
        <taxon>Streptophyta</taxon>
        <taxon>Embryophyta</taxon>
        <taxon>Tracheophyta</taxon>
        <taxon>Spermatophyta</taxon>
        <taxon>Magnoliopsida</taxon>
        <taxon>eudicotyledons</taxon>
        <taxon>Gunneridae</taxon>
        <taxon>Pentapetalae</taxon>
        <taxon>rosids</taxon>
        <taxon>fabids</taxon>
        <taxon>Rosales</taxon>
        <taxon>Rosaceae</taxon>
        <taxon>Rosoideae</taxon>
        <taxon>Rosoideae incertae sedis</taxon>
        <taxon>Rosa</taxon>
    </lineage>
</organism>